<accession>A0ABN7S9B0</accession>
<feature type="compositionally biased region" description="Polar residues" evidence="2">
    <location>
        <begin position="168"/>
        <end position="177"/>
    </location>
</feature>
<organism evidence="3 4">
    <name type="scientific">Oikopleura dioica</name>
    <name type="common">Tunicate</name>
    <dbReference type="NCBI Taxonomy" id="34765"/>
    <lineage>
        <taxon>Eukaryota</taxon>
        <taxon>Metazoa</taxon>
        <taxon>Chordata</taxon>
        <taxon>Tunicata</taxon>
        <taxon>Appendicularia</taxon>
        <taxon>Copelata</taxon>
        <taxon>Oikopleuridae</taxon>
        <taxon>Oikopleura</taxon>
    </lineage>
</organism>
<evidence type="ECO:0000256" key="1">
    <source>
        <dbReference type="ARBA" id="ARBA00005277"/>
    </source>
</evidence>
<dbReference type="Pfam" id="PF14642">
    <property type="entry name" value="FAM47"/>
    <property type="match status" value="1"/>
</dbReference>
<dbReference type="Proteomes" id="UP001158576">
    <property type="component" value="Chromosome XSR"/>
</dbReference>
<evidence type="ECO:0000313" key="3">
    <source>
        <dbReference type="EMBL" id="CAG5095648.1"/>
    </source>
</evidence>
<comment type="similarity">
    <text evidence="1">Belongs to the FAM47 family.</text>
</comment>
<keyword evidence="4" id="KW-1185">Reference proteome</keyword>
<dbReference type="InterPro" id="IPR032743">
    <property type="entry name" value="FAM47"/>
</dbReference>
<evidence type="ECO:0000313" key="4">
    <source>
        <dbReference type="Proteomes" id="UP001158576"/>
    </source>
</evidence>
<name>A0ABN7S9B0_OIKDI</name>
<dbReference type="PANTHER" id="PTHR46449:SF5">
    <property type="entry name" value="FAMILY WITH SEQUENCE SIMILARITY 47 MEMBER E"/>
    <property type="match status" value="1"/>
</dbReference>
<gene>
    <name evidence="3" type="ORF">OKIOD_LOCUS5835</name>
</gene>
<proteinExistence type="inferred from homology"/>
<dbReference type="PANTHER" id="PTHR46449">
    <property type="entry name" value="ZGC:158260"/>
    <property type="match status" value="1"/>
</dbReference>
<protein>
    <submittedName>
        <fullName evidence="3">Oidioi.mRNA.OKI2018_I69.XSR.g14277.t2.cds</fullName>
    </submittedName>
</protein>
<reference evidence="3 4" key="1">
    <citation type="submission" date="2021-04" db="EMBL/GenBank/DDBJ databases">
        <authorList>
            <person name="Bliznina A."/>
        </authorList>
    </citation>
    <scope>NUCLEOTIDE SEQUENCE [LARGE SCALE GENOMIC DNA]</scope>
</reference>
<feature type="region of interest" description="Disordered" evidence="2">
    <location>
        <begin position="156"/>
        <end position="183"/>
    </location>
</feature>
<dbReference type="EMBL" id="OU015569">
    <property type="protein sequence ID" value="CAG5095648.1"/>
    <property type="molecule type" value="Genomic_DNA"/>
</dbReference>
<evidence type="ECO:0000256" key="2">
    <source>
        <dbReference type="SAM" id="MobiDB-lite"/>
    </source>
</evidence>
<sequence>MSDEKKFPWYRERLKAKYANDMNPTLNHRNWTFVKTGLDDFRDGMPPDFVKYTIGPSKSTGPSVRNKPPIGQIKEVPASKKKSTKLDKNERFYSKRIPAAERRRRRVEALEKNLKEHPLALFPDLENGLTPELYEEIVDILDPELLDYPEDNLTETLSETDERRSVESESSAQTDSDFSVKAKKSKPKGKLMFQEIEVNLDESTDSTATHGDPTLPLDKLFRKKGNPADHIKTLELERHEKKVKEIAEDFISWADVLGPEGPTLGSDTIQALFTSGYTQSKPLASAVKIVELNSIPPELRAETGMAPTADISHLPDNVPHVSRDGF</sequence>